<evidence type="ECO:0000256" key="15">
    <source>
        <dbReference type="ARBA" id="ARBA00023273"/>
    </source>
</evidence>
<evidence type="ECO:0000256" key="17">
    <source>
        <dbReference type="ARBA" id="ARBA00037002"/>
    </source>
</evidence>
<dbReference type="InterPro" id="IPR006683">
    <property type="entry name" value="Thioestr_dom"/>
</dbReference>
<evidence type="ECO:0000256" key="9">
    <source>
        <dbReference type="ARBA" id="ARBA00022801"/>
    </source>
</evidence>
<keyword evidence="10" id="KW-0276">Fatty acid metabolism</keyword>
<dbReference type="OMA" id="SCGICAF"/>
<evidence type="ECO:0000256" key="3">
    <source>
        <dbReference type="ARBA" id="ARBA00004632"/>
    </source>
</evidence>
<evidence type="ECO:0000256" key="6">
    <source>
        <dbReference type="ARBA" id="ARBA00022490"/>
    </source>
</evidence>
<evidence type="ECO:0000256" key="20">
    <source>
        <dbReference type="ARBA" id="ARBA00040123"/>
    </source>
</evidence>
<evidence type="ECO:0000256" key="16">
    <source>
        <dbReference type="ARBA" id="ARBA00035852"/>
    </source>
</evidence>
<evidence type="ECO:0000313" key="28">
    <source>
        <dbReference type="Ensembl" id="ENSSMRP00000027819.1"/>
    </source>
</evidence>
<keyword evidence="6" id="KW-0963">Cytoplasm</keyword>
<evidence type="ECO:0000259" key="27">
    <source>
        <dbReference type="Pfam" id="PF03061"/>
    </source>
</evidence>
<evidence type="ECO:0000256" key="10">
    <source>
        <dbReference type="ARBA" id="ARBA00022832"/>
    </source>
</evidence>
<dbReference type="Gene3D" id="3.10.129.10">
    <property type="entry name" value="Hotdog Thioesterase"/>
    <property type="match status" value="1"/>
</dbReference>
<evidence type="ECO:0000256" key="13">
    <source>
        <dbReference type="ARBA" id="ARBA00023128"/>
    </source>
</evidence>
<evidence type="ECO:0000256" key="5">
    <source>
        <dbReference type="ARBA" id="ARBA00022475"/>
    </source>
</evidence>
<reference evidence="28" key="2">
    <citation type="submission" date="2025-09" db="UniProtKB">
        <authorList>
            <consortium name="Ensembl"/>
        </authorList>
    </citation>
    <scope>IDENTIFICATION</scope>
</reference>
<evidence type="ECO:0000256" key="21">
    <source>
        <dbReference type="ARBA" id="ARBA00043210"/>
    </source>
</evidence>
<dbReference type="InterPro" id="IPR052365">
    <property type="entry name" value="THEM4/THEM5_acyl-CoA_thioest"/>
</dbReference>
<keyword evidence="29" id="KW-1185">Reference proteome</keyword>
<dbReference type="CDD" id="cd03443">
    <property type="entry name" value="PaaI_thioesterase"/>
    <property type="match status" value="1"/>
</dbReference>
<dbReference type="GO" id="GO:0032587">
    <property type="term" value="C:ruffle membrane"/>
    <property type="evidence" value="ECO:0007669"/>
    <property type="project" value="UniProtKB-SubCell"/>
</dbReference>
<dbReference type="GO" id="GO:0005758">
    <property type="term" value="C:mitochondrial intermembrane space"/>
    <property type="evidence" value="ECO:0007669"/>
    <property type="project" value="UniProtKB-SubCell"/>
</dbReference>
<keyword evidence="15" id="KW-0966">Cell projection</keyword>
<dbReference type="Proteomes" id="UP000694421">
    <property type="component" value="Unplaced"/>
</dbReference>
<protein>
    <recommendedName>
        <fullName evidence="20">Acyl-coenzyme A thioesterase THEM4</fullName>
        <ecNumber evidence="19">3.1.2.2</ecNumber>
    </recommendedName>
    <alternativeName>
        <fullName evidence="21">Thioesterase superfamily member 4</fullName>
    </alternativeName>
</protein>
<evidence type="ECO:0000256" key="8">
    <source>
        <dbReference type="ARBA" id="ARBA00022792"/>
    </source>
</evidence>
<dbReference type="PANTHER" id="PTHR12418:SF19">
    <property type="entry name" value="ACYL-COENZYME A THIOESTERASE THEM4"/>
    <property type="match status" value="1"/>
</dbReference>
<feature type="domain" description="Thioesterase" evidence="27">
    <location>
        <begin position="135"/>
        <end position="200"/>
    </location>
</feature>
<evidence type="ECO:0000256" key="18">
    <source>
        <dbReference type="ARBA" id="ARBA00038456"/>
    </source>
</evidence>
<dbReference type="InterPro" id="IPR029069">
    <property type="entry name" value="HotDog_dom_sf"/>
</dbReference>
<dbReference type="AlphaFoldDB" id="A0A8D0E8H7"/>
<dbReference type="GeneTree" id="ENSGT00940000160047"/>
<evidence type="ECO:0000256" key="12">
    <source>
        <dbReference type="ARBA" id="ARBA00023098"/>
    </source>
</evidence>
<dbReference type="GO" id="GO:0006631">
    <property type="term" value="P:fatty acid metabolic process"/>
    <property type="evidence" value="ECO:0007669"/>
    <property type="project" value="UniProtKB-KW"/>
</dbReference>
<evidence type="ECO:0000256" key="7">
    <source>
        <dbReference type="ARBA" id="ARBA00022703"/>
    </source>
</evidence>
<dbReference type="GO" id="GO:0006915">
    <property type="term" value="P:apoptotic process"/>
    <property type="evidence" value="ECO:0007669"/>
    <property type="project" value="UniProtKB-KW"/>
</dbReference>
<organism evidence="28 29">
    <name type="scientific">Salvator merianae</name>
    <name type="common">Argentine black and white tegu</name>
    <name type="synonym">Tupinambis merianae</name>
    <dbReference type="NCBI Taxonomy" id="96440"/>
    <lineage>
        <taxon>Eukaryota</taxon>
        <taxon>Metazoa</taxon>
        <taxon>Chordata</taxon>
        <taxon>Craniata</taxon>
        <taxon>Vertebrata</taxon>
        <taxon>Euteleostomi</taxon>
        <taxon>Lepidosauria</taxon>
        <taxon>Squamata</taxon>
        <taxon>Bifurcata</taxon>
        <taxon>Unidentata</taxon>
        <taxon>Episquamata</taxon>
        <taxon>Laterata</taxon>
        <taxon>Teiioidea</taxon>
        <taxon>Teiidae</taxon>
        <taxon>Salvator</taxon>
    </lineage>
</organism>
<comment type="catalytic activity">
    <reaction evidence="16">
        <text>(5Z,8Z,11Z,14Z)-eicosatetraenoyl-CoA + H2O = (5Z,8Z,11Z,14Z)-eicosatetraenoate + CoA + H(+)</text>
        <dbReference type="Rhea" id="RHEA:40151"/>
        <dbReference type="ChEBI" id="CHEBI:15377"/>
        <dbReference type="ChEBI" id="CHEBI:15378"/>
        <dbReference type="ChEBI" id="CHEBI:32395"/>
        <dbReference type="ChEBI" id="CHEBI:57287"/>
        <dbReference type="ChEBI" id="CHEBI:57368"/>
    </reaction>
    <physiologicalReaction direction="left-to-right" evidence="16">
        <dbReference type="Rhea" id="RHEA:40152"/>
    </physiologicalReaction>
</comment>
<comment type="catalytic activity">
    <reaction evidence="17">
        <text>(9Z)-octadecenoyl-CoA + H2O = (9Z)-octadecenoate + CoA + H(+)</text>
        <dbReference type="Rhea" id="RHEA:40139"/>
        <dbReference type="ChEBI" id="CHEBI:15377"/>
        <dbReference type="ChEBI" id="CHEBI:15378"/>
        <dbReference type="ChEBI" id="CHEBI:30823"/>
        <dbReference type="ChEBI" id="CHEBI:57287"/>
        <dbReference type="ChEBI" id="CHEBI:57387"/>
    </reaction>
    <physiologicalReaction direction="left-to-right" evidence="17">
        <dbReference type="Rhea" id="RHEA:40140"/>
    </physiologicalReaction>
</comment>
<evidence type="ECO:0000256" key="24">
    <source>
        <dbReference type="ARBA" id="ARBA00047969"/>
    </source>
</evidence>
<dbReference type="Pfam" id="PF03061">
    <property type="entry name" value="4HBT"/>
    <property type="match status" value="1"/>
</dbReference>
<keyword evidence="14" id="KW-0472">Membrane</keyword>
<evidence type="ECO:0000256" key="25">
    <source>
        <dbReference type="ARBA" id="ARBA00048074"/>
    </source>
</evidence>
<accession>A0A8D0E8H7</accession>
<comment type="catalytic activity">
    <reaction evidence="26">
        <text>tetradecanoyl-CoA + H2O = tetradecanoate + CoA + H(+)</text>
        <dbReference type="Rhea" id="RHEA:40119"/>
        <dbReference type="ChEBI" id="CHEBI:15377"/>
        <dbReference type="ChEBI" id="CHEBI:15378"/>
        <dbReference type="ChEBI" id="CHEBI:30807"/>
        <dbReference type="ChEBI" id="CHEBI:57287"/>
        <dbReference type="ChEBI" id="CHEBI:57385"/>
    </reaction>
    <physiologicalReaction direction="left-to-right" evidence="26">
        <dbReference type="Rhea" id="RHEA:40120"/>
    </physiologicalReaction>
</comment>
<evidence type="ECO:0000313" key="29">
    <source>
        <dbReference type="Proteomes" id="UP000694421"/>
    </source>
</evidence>
<comment type="similarity">
    <text evidence="18">Belongs to the THEM4/THEM5 thioesterase family.</text>
</comment>
<comment type="catalytic activity">
    <reaction evidence="24">
        <text>decanoyl-CoA + H2O = decanoate + CoA + H(+)</text>
        <dbReference type="Rhea" id="RHEA:40059"/>
        <dbReference type="ChEBI" id="CHEBI:15377"/>
        <dbReference type="ChEBI" id="CHEBI:15378"/>
        <dbReference type="ChEBI" id="CHEBI:27689"/>
        <dbReference type="ChEBI" id="CHEBI:57287"/>
        <dbReference type="ChEBI" id="CHEBI:61430"/>
    </reaction>
    <physiologicalReaction direction="left-to-right" evidence="24">
        <dbReference type="Rhea" id="RHEA:40060"/>
    </physiologicalReaction>
</comment>
<keyword evidence="9" id="KW-0378">Hydrolase</keyword>
<reference evidence="28" key="1">
    <citation type="submission" date="2025-08" db="UniProtKB">
        <authorList>
            <consortium name="Ensembl"/>
        </authorList>
    </citation>
    <scope>IDENTIFICATION</scope>
</reference>
<evidence type="ECO:0000256" key="4">
    <source>
        <dbReference type="ARBA" id="ARBA00004637"/>
    </source>
</evidence>
<keyword evidence="8" id="KW-0999">Mitochondrion inner membrane</keyword>
<dbReference type="PANTHER" id="PTHR12418">
    <property type="entry name" value="ACYL-COENZYME A THIOESTERASE THEM4"/>
    <property type="match status" value="1"/>
</dbReference>
<comment type="catalytic activity">
    <reaction evidence="23">
        <text>hexadecanoyl-CoA + H2O = hexadecanoate + CoA + H(+)</text>
        <dbReference type="Rhea" id="RHEA:16645"/>
        <dbReference type="ChEBI" id="CHEBI:7896"/>
        <dbReference type="ChEBI" id="CHEBI:15377"/>
        <dbReference type="ChEBI" id="CHEBI:15378"/>
        <dbReference type="ChEBI" id="CHEBI:57287"/>
        <dbReference type="ChEBI" id="CHEBI:57379"/>
        <dbReference type="EC" id="3.1.2.2"/>
    </reaction>
    <physiologicalReaction direction="left-to-right" evidence="23">
        <dbReference type="Rhea" id="RHEA:16646"/>
    </physiologicalReaction>
</comment>
<evidence type="ECO:0000256" key="22">
    <source>
        <dbReference type="ARBA" id="ARBA00047588"/>
    </source>
</evidence>
<name>A0A8D0E8H7_SALMN</name>
<keyword evidence="12" id="KW-0443">Lipid metabolism</keyword>
<evidence type="ECO:0000256" key="2">
    <source>
        <dbReference type="ARBA" id="ARBA00004569"/>
    </source>
</evidence>
<comment type="catalytic activity">
    <reaction evidence="22">
        <text>octanoyl-CoA + H2O = octanoate + CoA + H(+)</text>
        <dbReference type="Rhea" id="RHEA:30143"/>
        <dbReference type="ChEBI" id="CHEBI:15377"/>
        <dbReference type="ChEBI" id="CHEBI:15378"/>
        <dbReference type="ChEBI" id="CHEBI:25646"/>
        <dbReference type="ChEBI" id="CHEBI:57287"/>
        <dbReference type="ChEBI" id="CHEBI:57386"/>
    </reaction>
    <physiologicalReaction direction="left-to-right" evidence="22">
        <dbReference type="Rhea" id="RHEA:30144"/>
    </physiologicalReaction>
</comment>
<comment type="subcellular location">
    <subcellularLocation>
        <location evidence="3">Cell projection</location>
        <location evidence="3">Ruffle membrane</location>
    </subcellularLocation>
    <subcellularLocation>
        <location evidence="1">Cytoplasm</location>
    </subcellularLocation>
    <subcellularLocation>
        <location evidence="4">Mitochondrion inner membrane</location>
        <topology evidence="4">Peripheral membrane protein</topology>
    </subcellularLocation>
    <subcellularLocation>
        <location evidence="2">Mitochondrion intermembrane space</location>
    </subcellularLocation>
</comment>
<dbReference type="GO" id="GO:0005743">
    <property type="term" value="C:mitochondrial inner membrane"/>
    <property type="evidence" value="ECO:0007669"/>
    <property type="project" value="UniProtKB-SubCell"/>
</dbReference>
<dbReference type="EC" id="3.1.2.2" evidence="19"/>
<keyword evidence="13" id="KW-0496">Mitochondrion</keyword>
<evidence type="ECO:0000256" key="19">
    <source>
        <dbReference type="ARBA" id="ARBA00038848"/>
    </source>
</evidence>
<sequence length="227" mass="25804">EMPNPWWHLRGLCWVPPRQPSGMSRFCHSGPGKDYALPNSSWSKDMTSQFNKFMEMSKSGLWQRISSHRRLMYDLPGGNLLFSFPKFYPQSDSRFFCRNLDVEGLGFEYVMFWNQSEKRMICIFQPGPYLEGYTGFVHGGCIATIIDNAFIGCALFTANLDINYKAPLPLGSVVLVDTKVDKTEGRKTFISGTVQRADGKMVYAHATLLFIHMDPQTSSQLEEASKL</sequence>
<keyword evidence="5" id="KW-1003">Cell membrane</keyword>
<comment type="catalytic activity">
    <reaction evidence="25">
        <text>dodecanoyl-CoA + H2O = dodecanoate + CoA + H(+)</text>
        <dbReference type="Rhea" id="RHEA:30135"/>
        <dbReference type="ChEBI" id="CHEBI:15377"/>
        <dbReference type="ChEBI" id="CHEBI:15378"/>
        <dbReference type="ChEBI" id="CHEBI:18262"/>
        <dbReference type="ChEBI" id="CHEBI:57287"/>
        <dbReference type="ChEBI" id="CHEBI:57375"/>
    </reaction>
    <physiologicalReaction direction="left-to-right" evidence="25">
        <dbReference type="Rhea" id="RHEA:30136"/>
    </physiologicalReaction>
</comment>
<dbReference type="GO" id="GO:0016787">
    <property type="term" value="F:hydrolase activity"/>
    <property type="evidence" value="ECO:0007669"/>
    <property type="project" value="UniProtKB-KW"/>
</dbReference>
<evidence type="ECO:0000256" key="23">
    <source>
        <dbReference type="ARBA" id="ARBA00047734"/>
    </source>
</evidence>
<keyword evidence="7" id="KW-0053">Apoptosis</keyword>
<dbReference type="Ensembl" id="ENSSMRT00000032476.1">
    <property type="protein sequence ID" value="ENSSMRP00000027819.1"/>
    <property type="gene ID" value="ENSSMRG00000021438.1"/>
</dbReference>
<dbReference type="SUPFAM" id="SSF54637">
    <property type="entry name" value="Thioesterase/thiol ester dehydrase-isomerase"/>
    <property type="match status" value="1"/>
</dbReference>
<proteinExistence type="inferred from homology"/>
<evidence type="ECO:0000256" key="14">
    <source>
        <dbReference type="ARBA" id="ARBA00023136"/>
    </source>
</evidence>
<evidence type="ECO:0000256" key="11">
    <source>
        <dbReference type="ARBA" id="ARBA00022946"/>
    </source>
</evidence>
<evidence type="ECO:0000256" key="26">
    <source>
        <dbReference type="ARBA" id="ARBA00048180"/>
    </source>
</evidence>
<keyword evidence="11" id="KW-0809">Transit peptide</keyword>
<evidence type="ECO:0000256" key="1">
    <source>
        <dbReference type="ARBA" id="ARBA00004496"/>
    </source>
</evidence>